<evidence type="ECO:0000313" key="3">
    <source>
        <dbReference type="Proteomes" id="UP001454036"/>
    </source>
</evidence>
<proteinExistence type="predicted"/>
<dbReference type="Proteomes" id="UP001454036">
    <property type="component" value="Unassembled WGS sequence"/>
</dbReference>
<dbReference type="EMBL" id="BAABME010021088">
    <property type="protein sequence ID" value="GAA0162347.1"/>
    <property type="molecule type" value="Genomic_DNA"/>
</dbReference>
<dbReference type="InterPro" id="IPR025398">
    <property type="entry name" value="DUF4371"/>
</dbReference>
<gene>
    <name evidence="2" type="ORF">LIER_39400</name>
</gene>
<comment type="caution">
    <text evidence="2">The sequence shown here is derived from an EMBL/GenBank/DDBJ whole genome shotgun (WGS) entry which is preliminary data.</text>
</comment>
<keyword evidence="3" id="KW-1185">Reference proteome</keyword>
<dbReference type="AlphaFoldDB" id="A0AAV3QGW3"/>
<dbReference type="Pfam" id="PF14291">
    <property type="entry name" value="DUF4371"/>
    <property type="match status" value="1"/>
</dbReference>
<sequence>MSYFVYPATCFTMGGLAFRARDEGENSVNKGRFREFVEALWRNSTEIGEALQNVKGNLKMTSPKIQKDLANACAVETVKKIEEEIGDEVFVY</sequence>
<feature type="domain" description="DUF4371" evidence="1">
    <location>
        <begin position="14"/>
        <end position="90"/>
    </location>
</feature>
<dbReference type="PANTHER" id="PTHR45749">
    <property type="match status" value="1"/>
</dbReference>
<evidence type="ECO:0000313" key="2">
    <source>
        <dbReference type="EMBL" id="GAA0162347.1"/>
    </source>
</evidence>
<organism evidence="2 3">
    <name type="scientific">Lithospermum erythrorhizon</name>
    <name type="common">Purple gromwell</name>
    <name type="synonym">Lithospermum officinale var. erythrorhizon</name>
    <dbReference type="NCBI Taxonomy" id="34254"/>
    <lineage>
        <taxon>Eukaryota</taxon>
        <taxon>Viridiplantae</taxon>
        <taxon>Streptophyta</taxon>
        <taxon>Embryophyta</taxon>
        <taxon>Tracheophyta</taxon>
        <taxon>Spermatophyta</taxon>
        <taxon>Magnoliopsida</taxon>
        <taxon>eudicotyledons</taxon>
        <taxon>Gunneridae</taxon>
        <taxon>Pentapetalae</taxon>
        <taxon>asterids</taxon>
        <taxon>lamiids</taxon>
        <taxon>Boraginales</taxon>
        <taxon>Boraginaceae</taxon>
        <taxon>Boraginoideae</taxon>
        <taxon>Lithospermeae</taxon>
        <taxon>Lithospermum</taxon>
    </lineage>
</organism>
<accession>A0AAV3QGW3</accession>
<reference evidence="2 3" key="1">
    <citation type="submission" date="2024-01" db="EMBL/GenBank/DDBJ databases">
        <title>The complete chloroplast genome sequence of Lithospermum erythrorhizon: insights into the phylogenetic relationship among Boraginaceae species and the maternal lineages of purple gromwells.</title>
        <authorList>
            <person name="Okada T."/>
            <person name="Watanabe K."/>
        </authorList>
    </citation>
    <scope>NUCLEOTIDE SEQUENCE [LARGE SCALE GENOMIC DNA]</scope>
</reference>
<evidence type="ECO:0000259" key="1">
    <source>
        <dbReference type="Pfam" id="PF14291"/>
    </source>
</evidence>
<name>A0AAV3QGW3_LITER</name>
<protein>
    <recommendedName>
        <fullName evidence="1">DUF4371 domain-containing protein</fullName>
    </recommendedName>
</protein>
<dbReference type="PANTHER" id="PTHR45749:SF34">
    <property type="entry name" value="ZINC FINGER MYM-TYPE PROTEIN 1-LIKE"/>
    <property type="match status" value="1"/>
</dbReference>